<dbReference type="Proteomes" id="UP001500908">
    <property type="component" value="Unassembled WGS sequence"/>
</dbReference>
<keyword evidence="3" id="KW-1185">Reference proteome</keyword>
<dbReference type="PANTHER" id="PTHR46732:SF8">
    <property type="entry name" value="ATP-DEPENDENT PROTEASE LA (LON) DOMAIN PROTEIN"/>
    <property type="match status" value="1"/>
</dbReference>
<dbReference type="PANTHER" id="PTHR46732">
    <property type="entry name" value="ATP-DEPENDENT PROTEASE LA (LON) DOMAIN PROTEIN"/>
    <property type="match status" value="1"/>
</dbReference>
<reference evidence="3" key="1">
    <citation type="journal article" date="2019" name="Int. J. Syst. Evol. Microbiol.">
        <title>The Global Catalogue of Microorganisms (GCM) 10K type strain sequencing project: providing services to taxonomists for standard genome sequencing and annotation.</title>
        <authorList>
            <consortium name="The Broad Institute Genomics Platform"/>
            <consortium name="The Broad Institute Genome Sequencing Center for Infectious Disease"/>
            <person name="Wu L."/>
            <person name="Ma J."/>
        </authorList>
    </citation>
    <scope>NUCLEOTIDE SEQUENCE [LARGE SCALE GENOMIC DNA]</scope>
    <source>
        <strain evidence="3">JCM 17137</strain>
    </source>
</reference>
<dbReference type="PROSITE" id="PS51787">
    <property type="entry name" value="LON_N"/>
    <property type="match status" value="1"/>
</dbReference>
<dbReference type="SMART" id="SM00464">
    <property type="entry name" value="LON"/>
    <property type="match status" value="1"/>
</dbReference>
<dbReference type="Gene3D" id="1.20.58.1480">
    <property type="match status" value="1"/>
</dbReference>
<feature type="domain" description="Lon N-terminal" evidence="1">
    <location>
        <begin position="1"/>
        <end position="186"/>
    </location>
</feature>
<dbReference type="Pfam" id="PF02190">
    <property type="entry name" value="LON_substr_bdg"/>
    <property type="match status" value="1"/>
</dbReference>
<protein>
    <submittedName>
        <fullName evidence="2">LON peptidase substrate-binding domain-containing protein</fullName>
    </submittedName>
</protein>
<dbReference type="EMBL" id="BAABDD010000009">
    <property type="protein sequence ID" value="GAA3743379.1"/>
    <property type="molecule type" value="Genomic_DNA"/>
</dbReference>
<sequence>MALPLRVFEERYRRLLADLLDEPADEPRRFGIVGIEFGHEVGEGAAHRLSDVGCVAEISSVHRREDGQYDIVAQGMTRFRVDAVDAPDAERPYQRAATTPLPDEVGEGAEELAERVNRLFTTYCERLASAGVRVEIPDDFPTDPLPLSYAVAAAVVVDRYDKQGLLEVDQATERLKRLAELLRRENRLLTTLPTLPAGPFTRHEVSLN</sequence>
<dbReference type="InterPro" id="IPR003111">
    <property type="entry name" value="Lon_prtase_N"/>
</dbReference>
<name>A0ABP7FPR0_9ACTN</name>
<proteinExistence type="predicted"/>
<comment type="caution">
    <text evidence="2">The sequence shown here is derived from an EMBL/GenBank/DDBJ whole genome shotgun (WGS) entry which is preliminary data.</text>
</comment>
<evidence type="ECO:0000313" key="3">
    <source>
        <dbReference type="Proteomes" id="UP001500908"/>
    </source>
</evidence>
<dbReference type="InterPro" id="IPR046336">
    <property type="entry name" value="Lon_prtase_N_sf"/>
</dbReference>
<evidence type="ECO:0000259" key="1">
    <source>
        <dbReference type="PROSITE" id="PS51787"/>
    </source>
</evidence>
<gene>
    <name evidence="2" type="ORF">GCM10022402_23830</name>
</gene>
<evidence type="ECO:0000313" key="2">
    <source>
        <dbReference type="EMBL" id="GAA3743379.1"/>
    </source>
</evidence>
<dbReference type="InterPro" id="IPR015947">
    <property type="entry name" value="PUA-like_sf"/>
</dbReference>
<accession>A0ABP7FPR0</accession>
<dbReference type="Gene3D" id="2.30.130.40">
    <property type="entry name" value="LON domain-like"/>
    <property type="match status" value="1"/>
</dbReference>
<dbReference type="SUPFAM" id="SSF88697">
    <property type="entry name" value="PUA domain-like"/>
    <property type="match status" value="1"/>
</dbReference>
<organism evidence="2 3">
    <name type="scientific">Salinactinospora qingdaonensis</name>
    <dbReference type="NCBI Taxonomy" id="702744"/>
    <lineage>
        <taxon>Bacteria</taxon>
        <taxon>Bacillati</taxon>
        <taxon>Actinomycetota</taxon>
        <taxon>Actinomycetes</taxon>
        <taxon>Streptosporangiales</taxon>
        <taxon>Nocardiopsidaceae</taxon>
        <taxon>Salinactinospora</taxon>
    </lineage>
</organism>